<dbReference type="EMBL" id="NJBO01000001">
    <property type="protein sequence ID" value="TKJ44177.1"/>
    <property type="molecule type" value="Genomic_DNA"/>
</dbReference>
<keyword evidence="7" id="KW-0812">Transmembrane</keyword>
<evidence type="ECO:0000256" key="5">
    <source>
        <dbReference type="ARBA" id="ARBA00022777"/>
    </source>
</evidence>
<evidence type="ECO:0000256" key="1">
    <source>
        <dbReference type="ARBA" id="ARBA00000085"/>
    </source>
</evidence>
<sequence>MNLRRFIQIYAVAGLLALAVFWAFYSQRLLKKLEEETLFRSRLYASYIRSLASPETQMLLENLLFEEIVSQVDFPVVITDSAGNPQSFRNVPHRDTIPDALPRFIQKLDREHEPIPIRAVVPVTNPLTLDTLGLDTLTLSVLHYGLPKSWTMLQYFPLIQISFIVLFVILGFVFIVASARREQEKLWVALARETAHQLGTPVSSLLGWSELIRPKLDAEASKEIGADLERIKGILDRFARIGDKPRLEPHEIEPIIRKTVRFMQHRAPSRINFEVKVSENARLLIDPTLISWTFENLIRNSIDAIGRKSGKIAVAGKKAEKSNYYEITITDTGAGIQVKHTRDLFRTGFSTKKHGWGIGLALSRRVIQQLHRGKLKVKSSRPGKTVLSILLRIWQE</sequence>
<evidence type="ECO:0000256" key="3">
    <source>
        <dbReference type="ARBA" id="ARBA00022679"/>
    </source>
</evidence>
<evidence type="ECO:0000256" key="4">
    <source>
        <dbReference type="ARBA" id="ARBA00022741"/>
    </source>
</evidence>
<comment type="catalytic activity">
    <reaction evidence="1">
        <text>ATP + protein L-histidine = ADP + protein N-phospho-L-histidine.</text>
        <dbReference type="EC" id="2.7.13.3"/>
    </reaction>
</comment>
<feature type="transmembrane region" description="Helical" evidence="7">
    <location>
        <begin position="155"/>
        <end position="177"/>
    </location>
</feature>
<dbReference type="InterPro" id="IPR003594">
    <property type="entry name" value="HATPase_dom"/>
</dbReference>
<dbReference type="PANTHER" id="PTHR44936:SF10">
    <property type="entry name" value="SENSOR PROTEIN RSTB"/>
    <property type="match status" value="1"/>
</dbReference>
<dbReference type="SUPFAM" id="SSF55874">
    <property type="entry name" value="ATPase domain of HSP90 chaperone/DNA topoisomerase II/histidine kinase"/>
    <property type="match status" value="1"/>
</dbReference>
<dbReference type="Proteomes" id="UP000317778">
    <property type="component" value="Unassembled WGS sequence"/>
</dbReference>
<dbReference type="GO" id="GO:0005524">
    <property type="term" value="F:ATP binding"/>
    <property type="evidence" value="ECO:0007669"/>
    <property type="project" value="UniProtKB-KW"/>
</dbReference>
<keyword evidence="6" id="KW-0067">ATP-binding</keyword>
<dbReference type="InterPro" id="IPR050980">
    <property type="entry name" value="2C_sensor_his_kinase"/>
</dbReference>
<evidence type="ECO:0000313" key="9">
    <source>
        <dbReference type="EMBL" id="TKJ44177.1"/>
    </source>
</evidence>
<evidence type="ECO:0000256" key="6">
    <source>
        <dbReference type="ARBA" id="ARBA00022840"/>
    </source>
</evidence>
<dbReference type="GO" id="GO:0004673">
    <property type="term" value="F:protein histidine kinase activity"/>
    <property type="evidence" value="ECO:0007669"/>
    <property type="project" value="UniProtKB-EC"/>
</dbReference>
<dbReference type="InterPro" id="IPR036890">
    <property type="entry name" value="HATPase_C_sf"/>
</dbReference>
<evidence type="ECO:0000256" key="2">
    <source>
        <dbReference type="ARBA" id="ARBA00012438"/>
    </source>
</evidence>
<dbReference type="SMART" id="SM00387">
    <property type="entry name" value="HATPase_c"/>
    <property type="match status" value="1"/>
</dbReference>
<comment type="caution">
    <text evidence="9">The sequence shown here is derived from an EMBL/GenBank/DDBJ whole genome shotgun (WGS) entry which is preliminary data.</text>
</comment>
<keyword evidence="5" id="KW-0418">Kinase</keyword>
<accession>A0A532VB17</accession>
<keyword evidence="7" id="KW-0472">Membrane</keyword>
<dbReference type="PROSITE" id="PS50109">
    <property type="entry name" value="HIS_KIN"/>
    <property type="match status" value="1"/>
</dbReference>
<organism evidence="9 10">
    <name type="scientific">candidate division TA06 bacterium B3_TA06</name>
    <dbReference type="NCBI Taxonomy" id="2012487"/>
    <lineage>
        <taxon>Bacteria</taxon>
        <taxon>Bacteria division TA06</taxon>
    </lineage>
</organism>
<keyword evidence="7" id="KW-1133">Transmembrane helix</keyword>
<proteinExistence type="predicted"/>
<evidence type="ECO:0000256" key="7">
    <source>
        <dbReference type="SAM" id="Phobius"/>
    </source>
</evidence>
<evidence type="ECO:0000313" key="10">
    <source>
        <dbReference type="Proteomes" id="UP000317778"/>
    </source>
</evidence>
<keyword evidence="3" id="KW-0808">Transferase</keyword>
<reference evidence="9 10" key="1">
    <citation type="submission" date="2017-06" db="EMBL/GenBank/DDBJ databases">
        <title>Novel microbial phyla capable of carbon fixation and sulfur reduction in deep-sea sediments.</title>
        <authorList>
            <person name="Huang J."/>
            <person name="Baker B."/>
            <person name="Wang Y."/>
        </authorList>
    </citation>
    <scope>NUCLEOTIDE SEQUENCE [LARGE SCALE GENOMIC DNA]</scope>
    <source>
        <strain evidence="9">B3_TA06</strain>
    </source>
</reference>
<feature type="transmembrane region" description="Helical" evidence="7">
    <location>
        <begin position="7"/>
        <end position="25"/>
    </location>
</feature>
<gene>
    <name evidence="9" type="ORF">CEE36_00080</name>
</gene>
<evidence type="ECO:0000259" key="8">
    <source>
        <dbReference type="PROSITE" id="PS50109"/>
    </source>
</evidence>
<dbReference type="AlphaFoldDB" id="A0A532VB17"/>
<protein>
    <recommendedName>
        <fullName evidence="2">histidine kinase</fullName>
        <ecNumber evidence="2">2.7.13.3</ecNumber>
    </recommendedName>
</protein>
<dbReference type="Gene3D" id="3.30.565.10">
    <property type="entry name" value="Histidine kinase-like ATPase, C-terminal domain"/>
    <property type="match status" value="1"/>
</dbReference>
<dbReference type="InterPro" id="IPR005467">
    <property type="entry name" value="His_kinase_dom"/>
</dbReference>
<dbReference type="EC" id="2.7.13.3" evidence="2"/>
<keyword evidence="4" id="KW-0547">Nucleotide-binding</keyword>
<feature type="domain" description="Histidine kinase" evidence="8">
    <location>
        <begin position="193"/>
        <end position="395"/>
    </location>
</feature>
<dbReference type="PANTHER" id="PTHR44936">
    <property type="entry name" value="SENSOR PROTEIN CREC"/>
    <property type="match status" value="1"/>
</dbReference>
<name>A0A532VB17_UNCT6</name>
<dbReference type="Pfam" id="PF02518">
    <property type="entry name" value="HATPase_c"/>
    <property type="match status" value="1"/>
</dbReference>